<evidence type="ECO:0000313" key="2">
    <source>
        <dbReference type="Proteomes" id="UP000186922"/>
    </source>
</evidence>
<name>A0A1D1UIU0_RAMVA</name>
<gene>
    <name evidence="1" type="primary">RvY_00362-1</name>
    <name evidence="1" type="synonym">RvY_00362.1</name>
    <name evidence="1" type="ORF">RvY_00362</name>
</gene>
<dbReference type="Proteomes" id="UP000186922">
    <property type="component" value="Unassembled WGS sequence"/>
</dbReference>
<dbReference type="AlphaFoldDB" id="A0A1D1UIU0"/>
<keyword evidence="2" id="KW-1185">Reference proteome</keyword>
<organism evidence="1 2">
    <name type="scientific">Ramazzottius varieornatus</name>
    <name type="common">Water bear</name>
    <name type="synonym">Tardigrade</name>
    <dbReference type="NCBI Taxonomy" id="947166"/>
    <lineage>
        <taxon>Eukaryota</taxon>
        <taxon>Metazoa</taxon>
        <taxon>Ecdysozoa</taxon>
        <taxon>Tardigrada</taxon>
        <taxon>Eutardigrada</taxon>
        <taxon>Parachela</taxon>
        <taxon>Hypsibioidea</taxon>
        <taxon>Ramazzottiidae</taxon>
        <taxon>Ramazzottius</taxon>
    </lineage>
</organism>
<evidence type="ECO:0000313" key="1">
    <source>
        <dbReference type="EMBL" id="GAU87532.1"/>
    </source>
</evidence>
<accession>A0A1D1UIU0</accession>
<sequence length="83" mass="9472">MDYSNSGDFLKYLTGKVEYAEDPVYMVQIIHAASLLKNVSTWTRVEVKFLASQLMQNEDSGLVLLSSTRKGIIRVIKFRIESQ</sequence>
<reference evidence="1 2" key="1">
    <citation type="journal article" date="2016" name="Nat. Commun.">
        <title>Extremotolerant tardigrade genome and improved radiotolerance of human cultured cells by tardigrade-unique protein.</title>
        <authorList>
            <person name="Hashimoto T."/>
            <person name="Horikawa D.D."/>
            <person name="Saito Y."/>
            <person name="Kuwahara H."/>
            <person name="Kozuka-Hata H."/>
            <person name="Shin-I T."/>
            <person name="Minakuchi Y."/>
            <person name="Ohishi K."/>
            <person name="Motoyama A."/>
            <person name="Aizu T."/>
            <person name="Enomoto A."/>
            <person name="Kondo K."/>
            <person name="Tanaka S."/>
            <person name="Hara Y."/>
            <person name="Koshikawa S."/>
            <person name="Sagara H."/>
            <person name="Miura T."/>
            <person name="Yokobori S."/>
            <person name="Miyagawa K."/>
            <person name="Suzuki Y."/>
            <person name="Kubo T."/>
            <person name="Oyama M."/>
            <person name="Kohara Y."/>
            <person name="Fujiyama A."/>
            <person name="Arakawa K."/>
            <person name="Katayama T."/>
            <person name="Toyoda A."/>
            <person name="Kunieda T."/>
        </authorList>
    </citation>
    <scope>NUCLEOTIDE SEQUENCE [LARGE SCALE GENOMIC DNA]</scope>
    <source>
        <strain evidence="1 2">YOKOZUNA-1</strain>
    </source>
</reference>
<protein>
    <submittedName>
        <fullName evidence="1">Uncharacterized protein</fullName>
    </submittedName>
</protein>
<comment type="caution">
    <text evidence="1">The sequence shown here is derived from an EMBL/GenBank/DDBJ whole genome shotgun (WGS) entry which is preliminary data.</text>
</comment>
<proteinExistence type="predicted"/>
<dbReference type="EMBL" id="BDGG01000001">
    <property type="protein sequence ID" value="GAU87532.1"/>
    <property type="molecule type" value="Genomic_DNA"/>
</dbReference>